<accession>A0A833RAV7</accession>
<feature type="domain" description="BTB" evidence="2">
    <location>
        <begin position="176"/>
        <end position="243"/>
    </location>
</feature>
<dbReference type="Gene3D" id="3.30.710.10">
    <property type="entry name" value="Potassium Channel Kv1.1, Chain A"/>
    <property type="match status" value="1"/>
</dbReference>
<organism evidence="4 5">
    <name type="scientific">Carex littledalei</name>
    <dbReference type="NCBI Taxonomy" id="544730"/>
    <lineage>
        <taxon>Eukaryota</taxon>
        <taxon>Viridiplantae</taxon>
        <taxon>Streptophyta</taxon>
        <taxon>Embryophyta</taxon>
        <taxon>Tracheophyta</taxon>
        <taxon>Spermatophyta</taxon>
        <taxon>Magnoliopsida</taxon>
        <taxon>Liliopsida</taxon>
        <taxon>Poales</taxon>
        <taxon>Cyperaceae</taxon>
        <taxon>Cyperoideae</taxon>
        <taxon>Cariceae</taxon>
        <taxon>Carex</taxon>
        <taxon>Carex subgen. Euthyceras</taxon>
    </lineage>
</organism>
<reference evidence="4" key="1">
    <citation type="submission" date="2020-01" db="EMBL/GenBank/DDBJ databases">
        <title>Genome sequence of Kobresia littledalei, the first chromosome-level genome in the family Cyperaceae.</title>
        <authorList>
            <person name="Qu G."/>
        </authorList>
    </citation>
    <scope>NUCLEOTIDE SEQUENCE</scope>
    <source>
        <strain evidence="4">C.B.Clarke</strain>
        <tissue evidence="4">Leaf</tissue>
    </source>
</reference>
<comment type="pathway">
    <text evidence="1">Protein modification; protein ubiquitination.</text>
</comment>
<comment type="caution">
    <text evidence="4">The sequence shown here is derived from an EMBL/GenBank/DDBJ whole genome shotgun (WGS) entry which is preliminary data.</text>
</comment>
<dbReference type="SMART" id="SM00225">
    <property type="entry name" value="BTB"/>
    <property type="match status" value="1"/>
</dbReference>
<dbReference type="Proteomes" id="UP000623129">
    <property type="component" value="Unassembled WGS sequence"/>
</dbReference>
<evidence type="ECO:0000259" key="2">
    <source>
        <dbReference type="PROSITE" id="PS50097"/>
    </source>
</evidence>
<dbReference type="OrthoDB" id="6359816at2759"/>
<sequence>MASSFTTSVFQMKPTSGTHRVKIGTQHLNNTFFKPGSSIRCGTFTVGEYQWAILYYPYGHLSPVTTHISFMVELLSEAKDVMVILSFCFIDRNGIASDSHKESVVFKKGDTKGFSCSMGRDSLQSSDLFKDDSFTVECSIQILEPSVEVKNNIFISVPPSNMHQHLHHLLESGQGADISFNVKGETFLAHRNILASRSSVFQAELFGSMSESKARCIDIQDMEPQVFKTMLQFIYTDMLPPSGDDTDKGVDEDILAQHLTVAADRSCIVSQKLMYLQALWLVVHQFTRSF</sequence>
<dbReference type="Gene3D" id="2.60.210.10">
    <property type="entry name" value="Apoptosis, Tumor Necrosis Factor Receptor Associated Protein 2, Chain A"/>
    <property type="match status" value="1"/>
</dbReference>
<dbReference type="GO" id="GO:0016567">
    <property type="term" value="P:protein ubiquitination"/>
    <property type="evidence" value="ECO:0007669"/>
    <property type="project" value="InterPro"/>
</dbReference>
<evidence type="ECO:0000313" key="4">
    <source>
        <dbReference type="EMBL" id="KAF3341905.1"/>
    </source>
</evidence>
<dbReference type="InterPro" id="IPR011333">
    <property type="entry name" value="SKP1/BTB/POZ_sf"/>
</dbReference>
<dbReference type="PROSITE" id="PS50144">
    <property type="entry name" value="MATH"/>
    <property type="match status" value="1"/>
</dbReference>
<dbReference type="InterPro" id="IPR000210">
    <property type="entry name" value="BTB/POZ_dom"/>
</dbReference>
<dbReference type="CDD" id="cd00121">
    <property type="entry name" value="MATH"/>
    <property type="match status" value="1"/>
</dbReference>
<feature type="domain" description="MATH" evidence="3">
    <location>
        <begin position="14"/>
        <end position="140"/>
    </location>
</feature>
<dbReference type="InterPro" id="IPR008974">
    <property type="entry name" value="TRAF-like"/>
</dbReference>
<evidence type="ECO:0000256" key="1">
    <source>
        <dbReference type="ARBA" id="ARBA00004906"/>
    </source>
</evidence>
<name>A0A833RAV7_9POAL</name>
<dbReference type="Pfam" id="PF22486">
    <property type="entry name" value="MATH_2"/>
    <property type="match status" value="1"/>
</dbReference>
<dbReference type="EMBL" id="SWLB01000001">
    <property type="protein sequence ID" value="KAF3341905.1"/>
    <property type="molecule type" value="Genomic_DNA"/>
</dbReference>
<dbReference type="SUPFAM" id="SSF54695">
    <property type="entry name" value="POZ domain"/>
    <property type="match status" value="1"/>
</dbReference>
<dbReference type="SUPFAM" id="SSF49599">
    <property type="entry name" value="TRAF domain-like"/>
    <property type="match status" value="1"/>
</dbReference>
<keyword evidence="5" id="KW-1185">Reference proteome</keyword>
<dbReference type="InterPro" id="IPR002083">
    <property type="entry name" value="MATH/TRAF_dom"/>
</dbReference>
<gene>
    <name evidence="4" type="ORF">FCM35_KLT00543</name>
</gene>
<evidence type="ECO:0000259" key="3">
    <source>
        <dbReference type="PROSITE" id="PS50144"/>
    </source>
</evidence>
<protein>
    <submittedName>
        <fullName evidence="4">BTB/POZ and MATH domain-containing protein 2-like isoform X2</fullName>
    </submittedName>
</protein>
<dbReference type="AlphaFoldDB" id="A0A833RAV7"/>
<dbReference type="PANTHER" id="PTHR26379">
    <property type="entry name" value="BTB/POZ AND MATH DOMAIN-CONTAINING PROTEIN 1"/>
    <property type="match status" value="1"/>
</dbReference>
<evidence type="ECO:0000313" key="5">
    <source>
        <dbReference type="Proteomes" id="UP000623129"/>
    </source>
</evidence>
<dbReference type="PROSITE" id="PS50097">
    <property type="entry name" value="BTB"/>
    <property type="match status" value="1"/>
</dbReference>
<dbReference type="Pfam" id="PF00651">
    <property type="entry name" value="BTB"/>
    <property type="match status" value="1"/>
</dbReference>
<dbReference type="PANTHER" id="PTHR26379:SF187">
    <property type="entry name" value="OS07G0655300 PROTEIN"/>
    <property type="match status" value="1"/>
</dbReference>
<proteinExistence type="predicted"/>
<dbReference type="InterPro" id="IPR045005">
    <property type="entry name" value="BPM1-6"/>
</dbReference>